<dbReference type="Gene3D" id="1.10.10.1210">
    <property type="entry name" value="MAGE homology domain, winged helix WH2 motif"/>
    <property type="match status" value="1"/>
</dbReference>
<dbReference type="FunFam" id="1.10.10.1200:FF:000002">
    <property type="entry name" value="MAGE family member A11"/>
    <property type="match status" value="1"/>
</dbReference>
<name>G1PHE1_MYOLU</name>
<keyword evidence="1" id="KW-0825">Tumor antigen</keyword>
<dbReference type="PANTHER" id="PTHR11736">
    <property type="entry name" value="MELANOMA-ASSOCIATED ANTIGEN MAGE ANTIGEN"/>
    <property type="match status" value="1"/>
</dbReference>
<dbReference type="PROSITE" id="PS50838">
    <property type="entry name" value="MAGE"/>
    <property type="match status" value="1"/>
</dbReference>
<dbReference type="Gene3D" id="1.10.10.1200">
    <property type="entry name" value="MAGE homology domain, winged helix WH1 motif"/>
    <property type="match status" value="1"/>
</dbReference>
<dbReference type="SMART" id="SM01373">
    <property type="entry name" value="MAGE"/>
    <property type="match status" value="1"/>
</dbReference>
<evidence type="ECO:0000313" key="4">
    <source>
        <dbReference type="Proteomes" id="UP000001074"/>
    </source>
</evidence>
<protein>
    <submittedName>
        <fullName evidence="3">Melanoma-associated antigen 10-like</fullName>
    </submittedName>
</protein>
<dbReference type="InterPro" id="IPR041899">
    <property type="entry name" value="MAGE_WH2"/>
</dbReference>
<dbReference type="InterPro" id="IPR002190">
    <property type="entry name" value="MHD_dom"/>
</dbReference>
<dbReference type="Pfam" id="PF01454">
    <property type="entry name" value="MAGE"/>
    <property type="match status" value="1"/>
</dbReference>
<dbReference type="eggNOG" id="KOG4562">
    <property type="taxonomic scope" value="Eukaryota"/>
</dbReference>
<dbReference type="GO" id="GO:0005634">
    <property type="term" value="C:nucleus"/>
    <property type="evidence" value="ECO:0007669"/>
    <property type="project" value="TreeGrafter"/>
</dbReference>
<dbReference type="InParanoid" id="G1PHE1"/>
<sequence length="294" mass="33297">PLSELPKLPQRAYFSPTVMAVTPSIKSYQGSSSQEKEGPSTSQALLDTGSLLRDAIEDKVADLVGFLLLKYKTKEPITKAEVLSSVIKEYKDHFPMIFDQVSECMQLVFGIDVKEVDPTSHTYVLVNTLGLTCNGMLNDEQSVPKTGLLINILGVIFMNGNCAPEEVIWKMLSVMGVYDGREHFIYGEPRELLTRVWVQEQYLEYRQVPKSDPARYEFLWGPRAHVETTKLKVLEFLTQINDTIPMAFPHCYEEALKDEEERSQGRFIVSENGAARTRVWAYSRATSISFPCPK</sequence>
<evidence type="ECO:0000256" key="1">
    <source>
        <dbReference type="ARBA" id="ARBA00084104"/>
    </source>
</evidence>
<dbReference type="Ensembl" id="ENSMLUT00000011071.2">
    <property type="protein sequence ID" value="ENSMLUP00000010090.2"/>
    <property type="gene ID" value="ENSMLUG00000011080.2"/>
</dbReference>
<dbReference type="InterPro" id="IPR041898">
    <property type="entry name" value="MAGE_WH1"/>
</dbReference>
<proteinExistence type="predicted"/>
<dbReference type="EMBL" id="AAPE02015536">
    <property type="status" value="NOT_ANNOTATED_CDS"/>
    <property type="molecule type" value="Genomic_DNA"/>
</dbReference>
<gene>
    <name evidence="3" type="primary">LOC102434788</name>
</gene>
<evidence type="ECO:0000313" key="3">
    <source>
        <dbReference type="Ensembl" id="ENSMLUP00000010090.2"/>
    </source>
</evidence>
<reference evidence="3" key="2">
    <citation type="submission" date="2025-08" db="UniProtKB">
        <authorList>
            <consortium name="Ensembl"/>
        </authorList>
    </citation>
    <scope>IDENTIFICATION</scope>
</reference>
<feature type="domain" description="MAGE" evidence="2">
    <location>
        <begin position="56"/>
        <end position="255"/>
    </location>
</feature>
<dbReference type="FunFam" id="1.10.10.1210:FF:000001">
    <property type="entry name" value="melanoma-associated antigen D1"/>
    <property type="match status" value="1"/>
</dbReference>
<dbReference type="STRING" id="59463.ENSMLUP00000010090"/>
<dbReference type="GO" id="GO:0000122">
    <property type="term" value="P:negative regulation of transcription by RNA polymerase II"/>
    <property type="evidence" value="ECO:0007669"/>
    <property type="project" value="TreeGrafter"/>
</dbReference>
<dbReference type="OMA" id="SQAFECM"/>
<dbReference type="GeneTree" id="ENSGT00940000154972"/>
<reference evidence="3 4" key="1">
    <citation type="journal article" date="2011" name="Nature">
        <title>A high-resolution map of human evolutionary constraint using 29 mammals.</title>
        <authorList>
            <person name="Lindblad-Toh K."/>
            <person name="Garber M."/>
            <person name="Zuk O."/>
            <person name="Lin M.F."/>
            <person name="Parker B.J."/>
            <person name="Washietl S."/>
            <person name="Kheradpour P."/>
            <person name="Ernst J."/>
            <person name="Jordan G."/>
            <person name="Mauceli E."/>
            <person name="Ward L.D."/>
            <person name="Lowe C.B."/>
            <person name="Holloway A.K."/>
            <person name="Clamp M."/>
            <person name="Gnerre S."/>
            <person name="Alfoldi J."/>
            <person name="Beal K."/>
            <person name="Chang J."/>
            <person name="Clawson H."/>
            <person name="Cuff J."/>
            <person name="Di Palma F."/>
            <person name="Fitzgerald S."/>
            <person name="Flicek P."/>
            <person name="Guttman M."/>
            <person name="Hubisz M.J."/>
            <person name="Jaffe D.B."/>
            <person name="Jungreis I."/>
            <person name="Kent W.J."/>
            <person name="Kostka D."/>
            <person name="Lara M."/>
            <person name="Martins A.L."/>
            <person name="Massingham T."/>
            <person name="Moltke I."/>
            <person name="Raney B.J."/>
            <person name="Rasmussen M.D."/>
            <person name="Robinson J."/>
            <person name="Stark A."/>
            <person name="Vilella A.J."/>
            <person name="Wen J."/>
            <person name="Xie X."/>
            <person name="Zody M.C."/>
            <person name="Baldwin J."/>
            <person name="Bloom T."/>
            <person name="Chin C.W."/>
            <person name="Heiman D."/>
            <person name="Nicol R."/>
            <person name="Nusbaum C."/>
            <person name="Young S."/>
            <person name="Wilkinson J."/>
            <person name="Worley K.C."/>
            <person name="Kovar C.L."/>
            <person name="Muzny D.M."/>
            <person name="Gibbs R.A."/>
            <person name="Cree A."/>
            <person name="Dihn H.H."/>
            <person name="Fowler G."/>
            <person name="Jhangiani S."/>
            <person name="Joshi V."/>
            <person name="Lee S."/>
            <person name="Lewis L.R."/>
            <person name="Nazareth L.V."/>
            <person name="Okwuonu G."/>
            <person name="Santibanez J."/>
            <person name="Warren W.C."/>
            <person name="Mardis E.R."/>
            <person name="Weinstock G.M."/>
            <person name="Wilson R.K."/>
            <person name="Delehaunty K."/>
            <person name="Dooling D."/>
            <person name="Fronik C."/>
            <person name="Fulton L."/>
            <person name="Fulton B."/>
            <person name="Graves T."/>
            <person name="Minx P."/>
            <person name="Sodergren E."/>
            <person name="Birney E."/>
            <person name="Margulies E.H."/>
            <person name="Herrero J."/>
            <person name="Green E.D."/>
            <person name="Haussler D."/>
            <person name="Siepel A."/>
            <person name="Goldman N."/>
            <person name="Pollard K.S."/>
            <person name="Pedersen J.S."/>
            <person name="Lander E.S."/>
            <person name="Kellis M."/>
        </authorList>
    </citation>
    <scope>NUCLEOTIDE SEQUENCE [LARGE SCALE GENOMIC DNA]</scope>
</reference>
<dbReference type="PANTHER" id="PTHR11736:SF153">
    <property type="entry name" value="MELANOMA-ASSOCIATED ANTIGEN 10"/>
    <property type="match status" value="1"/>
</dbReference>
<organism evidence="3 4">
    <name type="scientific">Myotis lucifugus</name>
    <name type="common">Little brown bat</name>
    <dbReference type="NCBI Taxonomy" id="59463"/>
    <lineage>
        <taxon>Eukaryota</taxon>
        <taxon>Metazoa</taxon>
        <taxon>Chordata</taxon>
        <taxon>Craniata</taxon>
        <taxon>Vertebrata</taxon>
        <taxon>Euteleostomi</taxon>
        <taxon>Mammalia</taxon>
        <taxon>Eutheria</taxon>
        <taxon>Laurasiatheria</taxon>
        <taxon>Chiroptera</taxon>
        <taxon>Yangochiroptera</taxon>
        <taxon>Vespertilionidae</taxon>
        <taxon>Myotis</taxon>
    </lineage>
</organism>
<dbReference type="EMBL" id="AAPE02015535">
    <property type="status" value="NOT_ANNOTATED_CDS"/>
    <property type="molecule type" value="Genomic_DNA"/>
</dbReference>
<dbReference type="HOGENOM" id="CLU_039582_1_3_1"/>
<dbReference type="AlphaFoldDB" id="G1PHE1"/>
<reference evidence="3" key="3">
    <citation type="submission" date="2025-09" db="UniProtKB">
        <authorList>
            <consortium name="Ensembl"/>
        </authorList>
    </citation>
    <scope>IDENTIFICATION</scope>
</reference>
<keyword evidence="4" id="KW-1185">Reference proteome</keyword>
<dbReference type="InterPro" id="IPR037445">
    <property type="entry name" value="MAGE"/>
</dbReference>
<dbReference type="Proteomes" id="UP000001074">
    <property type="component" value="Unassembled WGS sequence"/>
</dbReference>
<accession>G1PHE1</accession>
<evidence type="ECO:0000259" key="2">
    <source>
        <dbReference type="PROSITE" id="PS50838"/>
    </source>
</evidence>